<proteinExistence type="predicted"/>
<reference evidence="2 3" key="1">
    <citation type="submission" date="2020-01" db="EMBL/GenBank/DDBJ databases">
        <title>Paenibacillus sp. nov., isolated from tomato rhizosphere.</title>
        <authorList>
            <person name="Weon H.-Y."/>
            <person name="Lee S.A."/>
        </authorList>
    </citation>
    <scope>NUCLEOTIDE SEQUENCE [LARGE SCALE GENOMIC DNA]</scope>
    <source>
        <strain evidence="2 3">12200R-189</strain>
    </source>
</reference>
<dbReference type="GO" id="GO:0008168">
    <property type="term" value="F:methyltransferase activity"/>
    <property type="evidence" value="ECO:0007669"/>
    <property type="project" value="UniProtKB-KW"/>
</dbReference>
<evidence type="ECO:0000259" key="1">
    <source>
        <dbReference type="Pfam" id="PF13649"/>
    </source>
</evidence>
<dbReference type="Pfam" id="PF13649">
    <property type="entry name" value="Methyltransf_25"/>
    <property type="match status" value="1"/>
</dbReference>
<keyword evidence="2" id="KW-0808">Transferase</keyword>
<sequence length="272" mass="30679">MTARLFDPMQHPDWITPQSAEWHANVALESGEYNYPWQSEFDEPRAELVFADRISAFLDENAQVLDVGCGHGAFTKRFAGKAGEVVGIDVNERYIATANEEKVAGASFLAADAAGPLPFRDNAFDVVYTKKGPWLFNNRTAEGHRILKPGGTVLALYHCGTDGGLRRLFPGLYQSLPDRHLDTMRVQFERQLCDSGLAKVELQLFDEVEYLSRPEDVLIKKCFGQKESLKAIVRQECLKQVEAIFRRNRTPRGLKVVNYHALLVARKESRAH</sequence>
<evidence type="ECO:0000313" key="2">
    <source>
        <dbReference type="EMBL" id="QHT59081.1"/>
    </source>
</evidence>
<evidence type="ECO:0000313" key="3">
    <source>
        <dbReference type="Proteomes" id="UP000476064"/>
    </source>
</evidence>
<dbReference type="KEGG" id="plyc:GXP70_03300"/>
<dbReference type="GO" id="GO:0032259">
    <property type="term" value="P:methylation"/>
    <property type="evidence" value="ECO:0007669"/>
    <property type="project" value="UniProtKB-KW"/>
</dbReference>
<dbReference type="RefSeq" id="WP_162355149.1">
    <property type="nucleotide sequence ID" value="NZ_CP048209.1"/>
</dbReference>
<organism evidence="2 3">
    <name type="scientific">Paenibacillus lycopersici</name>
    <dbReference type="NCBI Taxonomy" id="2704462"/>
    <lineage>
        <taxon>Bacteria</taxon>
        <taxon>Bacillati</taxon>
        <taxon>Bacillota</taxon>
        <taxon>Bacilli</taxon>
        <taxon>Bacillales</taxon>
        <taxon>Paenibacillaceae</taxon>
        <taxon>Paenibacillus</taxon>
    </lineage>
</organism>
<name>A0A6C0FUE2_9BACL</name>
<dbReference type="Gene3D" id="3.40.50.150">
    <property type="entry name" value="Vaccinia Virus protein VP39"/>
    <property type="match status" value="1"/>
</dbReference>
<protein>
    <submittedName>
        <fullName evidence="2">Class I SAM-dependent methyltransferase</fullName>
    </submittedName>
</protein>
<dbReference type="Proteomes" id="UP000476064">
    <property type="component" value="Chromosome"/>
</dbReference>
<dbReference type="EMBL" id="CP048209">
    <property type="protein sequence ID" value="QHT59081.1"/>
    <property type="molecule type" value="Genomic_DNA"/>
</dbReference>
<dbReference type="InterPro" id="IPR029063">
    <property type="entry name" value="SAM-dependent_MTases_sf"/>
</dbReference>
<dbReference type="InterPro" id="IPR041698">
    <property type="entry name" value="Methyltransf_25"/>
</dbReference>
<feature type="domain" description="Methyltransferase" evidence="1">
    <location>
        <begin position="64"/>
        <end position="151"/>
    </location>
</feature>
<dbReference type="AlphaFoldDB" id="A0A6C0FUE2"/>
<dbReference type="SUPFAM" id="SSF53335">
    <property type="entry name" value="S-adenosyl-L-methionine-dependent methyltransferases"/>
    <property type="match status" value="1"/>
</dbReference>
<dbReference type="CDD" id="cd02440">
    <property type="entry name" value="AdoMet_MTases"/>
    <property type="match status" value="1"/>
</dbReference>
<keyword evidence="2" id="KW-0489">Methyltransferase</keyword>
<gene>
    <name evidence="2" type="ORF">GXP70_03300</name>
</gene>
<keyword evidence="3" id="KW-1185">Reference proteome</keyword>
<dbReference type="PANTHER" id="PTHR43591">
    <property type="entry name" value="METHYLTRANSFERASE"/>
    <property type="match status" value="1"/>
</dbReference>
<accession>A0A6C0FUE2</accession>